<dbReference type="Pfam" id="PF07963">
    <property type="entry name" value="N_methyl"/>
    <property type="match status" value="1"/>
</dbReference>
<dbReference type="RefSeq" id="WP_050335370.1">
    <property type="nucleotide sequence ID" value="NZ_CP012195.1"/>
</dbReference>
<organism evidence="2 3">
    <name type="scientific">Campylobacter ureolyticus RIGS 9880</name>
    <dbReference type="NCBI Taxonomy" id="1032069"/>
    <lineage>
        <taxon>Bacteria</taxon>
        <taxon>Pseudomonadati</taxon>
        <taxon>Campylobacterota</taxon>
        <taxon>Epsilonproteobacteria</taxon>
        <taxon>Campylobacterales</taxon>
        <taxon>Campylobacteraceae</taxon>
        <taxon>Campylobacter</taxon>
    </lineage>
</organism>
<gene>
    <name evidence="2" type="ORF">CUREO_1199</name>
</gene>
<keyword evidence="1" id="KW-0812">Transmembrane</keyword>
<dbReference type="AlphaFoldDB" id="A0AAU8U120"/>
<dbReference type="KEGG" id="cure:CUREO_1199"/>
<accession>A0AAU8U120</accession>
<proteinExistence type="predicted"/>
<dbReference type="InterPro" id="IPR012902">
    <property type="entry name" value="N_methyl_site"/>
</dbReference>
<dbReference type="PROSITE" id="PS00409">
    <property type="entry name" value="PROKAR_NTER_METHYL"/>
    <property type="match status" value="1"/>
</dbReference>
<evidence type="ECO:0000313" key="3">
    <source>
        <dbReference type="Proteomes" id="UP000063971"/>
    </source>
</evidence>
<dbReference type="Proteomes" id="UP000063971">
    <property type="component" value="Chromosome"/>
</dbReference>
<keyword evidence="1" id="KW-0472">Membrane</keyword>
<dbReference type="EMBL" id="CP012195">
    <property type="protein sequence ID" value="AKT91044.1"/>
    <property type="molecule type" value="Genomic_DNA"/>
</dbReference>
<sequence>MKTVKKLVFYRSFGGINHSQKAPLKKGFSLIELVLAIVIVAITLTALPKIVTQTQKSNELAIKQELTYNAKTLMSRIISMPWDSRAFKTMCDEYYKKSCNGADVENYLKKRNSISVPVYNAIVLNRTTQRPGSLVAEGKIYSVGNRIHNHEKTYAPSISFTESYGFNDPTQGEPNDMDDFDNKNFESSAKVGNEDFISDKIIFTSYVDYTTSLTDKSTATKNKIRPENVKRIIVNVSDGEGYQTNMYFYAPNIGVSRPAYMDYN</sequence>
<name>A0AAU8U120_9BACT</name>
<feature type="transmembrane region" description="Helical" evidence="1">
    <location>
        <begin position="28"/>
        <end position="47"/>
    </location>
</feature>
<keyword evidence="1" id="KW-1133">Transmembrane helix</keyword>
<evidence type="ECO:0000256" key="1">
    <source>
        <dbReference type="SAM" id="Phobius"/>
    </source>
</evidence>
<protein>
    <submittedName>
        <fullName evidence="2">Type II secretion system protein</fullName>
    </submittedName>
</protein>
<reference evidence="2 3" key="1">
    <citation type="journal article" date="2015" name="Genome Announc.">
        <title>Complete Genome Sequence of the Campylobacter ureolyticus Clinical Isolate RIGS 9880.</title>
        <authorList>
            <person name="Miller W.G."/>
            <person name="Yee E."/>
            <person name="On S.L."/>
            <person name="Andersen L.P."/>
            <person name="Bono J.L."/>
        </authorList>
    </citation>
    <scope>NUCLEOTIDE SEQUENCE [LARGE SCALE GENOMIC DNA]</scope>
    <source>
        <strain evidence="2 3">RIGS 9880</strain>
    </source>
</reference>
<evidence type="ECO:0000313" key="2">
    <source>
        <dbReference type="EMBL" id="AKT91044.1"/>
    </source>
</evidence>
<dbReference type="NCBIfam" id="TIGR02532">
    <property type="entry name" value="IV_pilin_GFxxxE"/>
    <property type="match status" value="1"/>
</dbReference>